<dbReference type="InterPro" id="IPR050468">
    <property type="entry name" value="Cuticle_Struct_Prot"/>
</dbReference>
<gene>
    <name evidence="5" type="primary">CU1A</name>
    <name evidence="5" type="ORF">GWK47_020277</name>
</gene>
<reference evidence="5" key="1">
    <citation type="submission" date="2020-07" db="EMBL/GenBank/DDBJ databases">
        <title>The High-quality genome of the commercially important snow crab, Chionoecetes opilio.</title>
        <authorList>
            <person name="Jeong J.-H."/>
            <person name="Ryu S."/>
        </authorList>
    </citation>
    <scope>NUCLEOTIDE SEQUENCE</scope>
    <source>
        <strain evidence="5">MADBK_172401_WGS</strain>
        <tissue evidence="5">Digestive gland</tissue>
    </source>
</reference>
<comment type="caution">
    <text evidence="5">The sequence shown here is derived from an EMBL/GenBank/DDBJ whole genome shotgun (WGS) entry which is preliminary data.</text>
</comment>
<dbReference type="PROSITE" id="PS51155">
    <property type="entry name" value="CHIT_BIND_RR_2"/>
    <property type="match status" value="1"/>
</dbReference>
<protein>
    <submittedName>
        <fullName evidence="5">Cuticle protein AMP1A</fullName>
    </submittedName>
</protein>
<organism evidence="5 6">
    <name type="scientific">Chionoecetes opilio</name>
    <name type="common">Atlantic snow crab</name>
    <name type="synonym">Cancer opilio</name>
    <dbReference type="NCBI Taxonomy" id="41210"/>
    <lineage>
        <taxon>Eukaryota</taxon>
        <taxon>Metazoa</taxon>
        <taxon>Ecdysozoa</taxon>
        <taxon>Arthropoda</taxon>
        <taxon>Crustacea</taxon>
        <taxon>Multicrustacea</taxon>
        <taxon>Malacostraca</taxon>
        <taxon>Eumalacostraca</taxon>
        <taxon>Eucarida</taxon>
        <taxon>Decapoda</taxon>
        <taxon>Pleocyemata</taxon>
        <taxon>Brachyura</taxon>
        <taxon>Eubrachyura</taxon>
        <taxon>Majoidea</taxon>
        <taxon>Majidae</taxon>
        <taxon>Chionoecetes</taxon>
    </lineage>
</organism>
<evidence type="ECO:0000256" key="1">
    <source>
        <dbReference type="ARBA" id="ARBA00022460"/>
    </source>
</evidence>
<dbReference type="EMBL" id="JACEEZ010023190">
    <property type="protein sequence ID" value="KAG0711605.1"/>
    <property type="molecule type" value="Genomic_DNA"/>
</dbReference>
<evidence type="ECO:0000313" key="6">
    <source>
        <dbReference type="Proteomes" id="UP000770661"/>
    </source>
</evidence>
<feature type="signal peptide" evidence="4">
    <location>
        <begin position="1"/>
        <end position="15"/>
    </location>
</feature>
<dbReference type="PROSITE" id="PS00233">
    <property type="entry name" value="CHIT_BIND_RR_1"/>
    <property type="match status" value="1"/>
</dbReference>
<dbReference type="Proteomes" id="UP000770661">
    <property type="component" value="Unassembled WGS sequence"/>
</dbReference>
<dbReference type="PANTHER" id="PTHR10380">
    <property type="entry name" value="CUTICLE PROTEIN"/>
    <property type="match status" value="1"/>
</dbReference>
<sequence length="168" mass="18119">MKIVILSALLALTLAAPEYINGGLPVDDSSSEEDQPDVVPILRDERIQEDDGRFNVDVETGNGIFFSESGAPKGPDGAVVMAGQYSYTAPDGTLVEMKFVADENGFQPESSLLPVAPEFPHPIPQFVIDQIEFAAQQDALESAEDHHEDSESSSDEFDAPANLYGSPY</sequence>
<evidence type="ECO:0000313" key="5">
    <source>
        <dbReference type="EMBL" id="KAG0711605.1"/>
    </source>
</evidence>
<dbReference type="PANTHER" id="PTHR10380:SF173">
    <property type="entry name" value="CUTICULAR PROTEIN 47EF, ISOFORM C-RELATED"/>
    <property type="match status" value="1"/>
</dbReference>
<dbReference type="OrthoDB" id="6366518at2759"/>
<keyword evidence="6" id="KW-1185">Reference proteome</keyword>
<evidence type="ECO:0000256" key="3">
    <source>
        <dbReference type="SAM" id="MobiDB-lite"/>
    </source>
</evidence>
<dbReference type="Pfam" id="PF00379">
    <property type="entry name" value="Chitin_bind_4"/>
    <property type="match status" value="1"/>
</dbReference>
<dbReference type="InterPro" id="IPR031311">
    <property type="entry name" value="CHIT_BIND_RR_consensus"/>
</dbReference>
<evidence type="ECO:0000256" key="2">
    <source>
        <dbReference type="PROSITE-ProRule" id="PRU00497"/>
    </source>
</evidence>
<dbReference type="GO" id="GO:0008010">
    <property type="term" value="F:structural constituent of chitin-based larval cuticle"/>
    <property type="evidence" value="ECO:0007669"/>
    <property type="project" value="TreeGrafter"/>
</dbReference>
<keyword evidence="4" id="KW-0732">Signal</keyword>
<dbReference type="GO" id="GO:0062129">
    <property type="term" value="C:chitin-based extracellular matrix"/>
    <property type="evidence" value="ECO:0007669"/>
    <property type="project" value="TreeGrafter"/>
</dbReference>
<keyword evidence="1 2" id="KW-0193">Cuticle</keyword>
<feature type="chain" id="PRO_5035177263" evidence="4">
    <location>
        <begin position="16"/>
        <end position="168"/>
    </location>
</feature>
<dbReference type="InterPro" id="IPR000618">
    <property type="entry name" value="Insect_cuticle"/>
</dbReference>
<name>A0A8J4XYE4_CHIOP</name>
<evidence type="ECO:0000256" key="4">
    <source>
        <dbReference type="SAM" id="SignalP"/>
    </source>
</evidence>
<accession>A0A8J4XYE4</accession>
<dbReference type="AlphaFoldDB" id="A0A8J4XYE4"/>
<feature type="region of interest" description="Disordered" evidence="3">
    <location>
        <begin position="137"/>
        <end position="168"/>
    </location>
</feature>
<proteinExistence type="predicted"/>